<gene>
    <name evidence="1" type="ORF">L2E82_20087</name>
</gene>
<evidence type="ECO:0000313" key="1">
    <source>
        <dbReference type="EMBL" id="KAI3749475.1"/>
    </source>
</evidence>
<proteinExistence type="predicted"/>
<dbReference type="EMBL" id="CM042012">
    <property type="protein sequence ID" value="KAI3749475.1"/>
    <property type="molecule type" value="Genomic_DNA"/>
</dbReference>
<reference evidence="1 2" key="2">
    <citation type="journal article" date="2022" name="Mol. Ecol. Resour.">
        <title>The genomes of chicory, endive, great burdock and yacon provide insights into Asteraceae paleo-polyploidization history and plant inulin production.</title>
        <authorList>
            <person name="Fan W."/>
            <person name="Wang S."/>
            <person name="Wang H."/>
            <person name="Wang A."/>
            <person name="Jiang F."/>
            <person name="Liu H."/>
            <person name="Zhao H."/>
            <person name="Xu D."/>
            <person name="Zhang Y."/>
        </authorList>
    </citation>
    <scope>NUCLEOTIDE SEQUENCE [LARGE SCALE GENOMIC DNA]</scope>
    <source>
        <strain evidence="2">cv. Punajuju</strain>
        <tissue evidence="1">Leaves</tissue>
    </source>
</reference>
<comment type="caution">
    <text evidence="1">The sequence shown here is derived from an EMBL/GenBank/DDBJ whole genome shotgun (WGS) entry which is preliminary data.</text>
</comment>
<evidence type="ECO:0000313" key="2">
    <source>
        <dbReference type="Proteomes" id="UP001055811"/>
    </source>
</evidence>
<organism evidence="1 2">
    <name type="scientific">Cichorium intybus</name>
    <name type="common">Chicory</name>
    <dbReference type="NCBI Taxonomy" id="13427"/>
    <lineage>
        <taxon>Eukaryota</taxon>
        <taxon>Viridiplantae</taxon>
        <taxon>Streptophyta</taxon>
        <taxon>Embryophyta</taxon>
        <taxon>Tracheophyta</taxon>
        <taxon>Spermatophyta</taxon>
        <taxon>Magnoliopsida</taxon>
        <taxon>eudicotyledons</taxon>
        <taxon>Gunneridae</taxon>
        <taxon>Pentapetalae</taxon>
        <taxon>asterids</taxon>
        <taxon>campanulids</taxon>
        <taxon>Asterales</taxon>
        <taxon>Asteraceae</taxon>
        <taxon>Cichorioideae</taxon>
        <taxon>Cichorieae</taxon>
        <taxon>Cichoriinae</taxon>
        <taxon>Cichorium</taxon>
    </lineage>
</organism>
<name>A0ACB9DSC0_CICIN</name>
<sequence>MFESVISYTCKYIGIEKYYNPLFIYSYNFFPILYVPRVVKLWETRPSTRSLVRERIASLFRVVRYKPLISRQWQRKTLLNKRQN</sequence>
<protein>
    <submittedName>
        <fullName evidence="1">Uncharacterized protein</fullName>
    </submittedName>
</protein>
<keyword evidence="2" id="KW-1185">Reference proteome</keyword>
<dbReference type="Proteomes" id="UP001055811">
    <property type="component" value="Linkage Group LG04"/>
</dbReference>
<accession>A0ACB9DSC0</accession>
<reference evidence="2" key="1">
    <citation type="journal article" date="2022" name="Mol. Ecol. Resour.">
        <title>The genomes of chicory, endive, great burdock and yacon provide insights into Asteraceae palaeo-polyploidization history and plant inulin production.</title>
        <authorList>
            <person name="Fan W."/>
            <person name="Wang S."/>
            <person name="Wang H."/>
            <person name="Wang A."/>
            <person name="Jiang F."/>
            <person name="Liu H."/>
            <person name="Zhao H."/>
            <person name="Xu D."/>
            <person name="Zhang Y."/>
        </authorList>
    </citation>
    <scope>NUCLEOTIDE SEQUENCE [LARGE SCALE GENOMIC DNA]</scope>
    <source>
        <strain evidence="2">cv. Punajuju</strain>
    </source>
</reference>